<evidence type="ECO:0000313" key="7">
    <source>
        <dbReference type="Proteomes" id="UP001073227"/>
    </source>
</evidence>
<dbReference type="Proteomes" id="UP001073227">
    <property type="component" value="Unassembled WGS sequence"/>
</dbReference>
<organism evidence="6 7">
    <name type="scientific">Hoeflea algicola</name>
    <dbReference type="NCBI Taxonomy" id="2983763"/>
    <lineage>
        <taxon>Bacteria</taxon>
        <taxon>Pseudomonadati</taxon>
        <taxon>Pseudomonadota</taxon>
        <taxon>Alphaproteobacteria</taxon>
        <taxon>Hyphomicrobiales</taxon>
        <taxon>Rhizobiaceae</taxon>
        <taxon>Hoeflea</taxon>
    </lineage>
</organism>
<dbReference type="SUPFAM" id="SSF53335">
    <property type="entry name" value="S-adenosyl-L-methionine-dependent methyltransferases"/>
    <property type="match status" value="1"/>
</dbReference>
<dbReference type="PANTHER" id="PTHR43667">
    <property type="entry name" value="CYCLOPROPANE-FATTY-ACYL-PHOSPHOLIPID SYNTHASE"/>
    <property type="match status" value="1"/>
</dbReference>
<dbReference type="InterPro" id="IPR003333">
    <property type="entry name" value="CMAS"/>
</dbReference>
<evidence type="ECO:0000256" key="4">
    <source>
        <dbReference type="ARBA" id="ARBA00022691"/>
    </source>
</evidence>
<keyword evidence="7" id="KW-1185">Reference proteome</keyword>
<dbReference type="EMBL" id="JAOVZR010000001">
    <property type="protein sequence ID" value="MCY0146442.1"/>
    <property type="molecule type" value="Genomic_DNA"/>
</dbReference>
<protein>
    <submittedName>
        <fullName evidence="6">Cyclopropane-fatty-acyl-phospholipid synthase family protein</fullName>
    </submittedName>
</protein>
<gene>
    <name evidence="6" type="ORF">OEG84_01580</name>
</gene>
<dbReference type="InterPro" id="IPR029063">
    <property type="entry name" value="SAM-dependent_MTases_sf"/>
</dbReference>
<evidence type="ECO:0000256" key="2">
    <source>
        <dbReference type="ARBA" id="ARBA00022603"/>
    </source>
</evidence>
<keyword evidence="2" id="KW-0489">Methyltransferase</keyword>
<sequence>MLSLYSMLDKVIKNGRLTLIDAKGVTHSFGGTAPGPEAAIRFTKASTPLKIAVNPELNAAEAFMDGELVMESGSIHDLMLLIFANKTLFDRSPNQIFWRRVSRNLRRFQQNNALTRARANVQAHYDIGEDIYKLFLDRDMQYSCAYFPDGPATLEQAQTMKKRHLAAKLRLADGQRLLDIGCGWGGLGLYLAHAADIEVVGVTLSERQLAVARRRAEILGVSDRVKFELIDYREVEGKFDRIVSVGMLEHVGAHFLLPYFLTVRDRLAEDGVALIHSISGISPPGTTGPFLRKHIFPGGYAPSLSEAVAAIEHTGLWMLDCEVWRCHYGYTLRQWRERFLANREAAIAAMDERFCRMWEIYLSMCECAFLQGTSNVVQIQLGRARDAVPISRDYIGAEEARLAEREKEFLERVVASAHQALEGN</sequence>
<evidence type="ECO:0000256" key="5">
    <source>
        <dbReference type="ARBA" id="ARBA00023098"/>
    </source>
</evidence>
<keyword evidence="3" id="KW-0808">Transferase</keyword>
<reference evidence="6" key="1">
    <citation type="submission" date="2022-10" db="EMBL/GenBank/DDBJ databases">
        <title>Hoeflea sp. G2-23, isolated from marine algae.</title>
        <authorList>
            <person name="Kristyanto S."/>
            <person name="Kim J.M."/>
            <person name="Jeon C.O."/>
        </authorList>
    </citation>
    <scope>NUCLEOTIDE SEQUENCE</scope>
    <source>
        <strain evidence="6">G2-23</strain>
    </source>
</reference>
<evidence type="ECO:0000256" key="1">
    <source>
        <dbReference type="ARBA" id="ARBA00010815"/>
    </source>
</evidence>
<keyword evidence="4" id="KW-0949">S-adenosyl-L-methionine</keyword>
<accession>A0ABT3Z3U6</accession>
<comment type="similarity">
    <text evidence="1">Belongs to the CFA/CMAS family.</text>
</comment>
<dbReference type="Pfam" id="PF02353">
    <property type="entry name" value="CMAS"/>
    <property type="match status" value="1"/>
</dbReference>
<dbReference type="Gene3D" id="3.40.50.150">
    <property type="entry name" value="Vaccinia Virus protein VP39"/>
    <property type="match status" value="1"/>
</dbReference>
<dbReference type="RefSeq" id="WP_267652113.1">
    <property type="nucleotide sequence ID" value="NZ_JAOVZR010000001.1"/>
</dbReference>
<keyword evidence="5" id="KW-0443">Lipid metabolism</keyword>
<dbReference type="InterPro" id="IPR050723">
    <property type="entry name" value="CFA/CMAS"/>
</dbReference>
<evidence type="ECO:0000313" key="6">
    <source>
        <dbReference type="EMBL" id="MCY0146442.1"/>
    </source>
</evidence>
<comment type="caution">
    <text evidence="6">The sequence shown here is derived from an EMBL/GenBank/DDBJ whole genome shotgun (WGS) entry which is preliminary data.</text>
</comment>
<name>A0ABT3Z3U6_9HYPH</name>
<dbReference type="PANTHER" id="PTHR43667:SF1">
    <property type="entry name" value="CYCLOPROPANE-FATTY-ACYL-PHOSPHOLIPID SYNTHASE"/>
    <property type="match status" value="1"/>
</dbReference>
<proteinExistence type="inferred from homology"/>
<dbReference type="PIRSF" id="PIRSF003085">
    <property type="entry name" value="CMAS"/>
    <property type="match status" value="1"/>
</dbReference>
<evidence type="ECO:0000256" key="3">
    <source>
        <dbReference type="ARBA" id="ARBA00022679"/>
    </source>
</evidence>
<dbReference type="CDD" id="cd02440">
    <property type="entry name" value="AdoMet_MTases"/>
    <property type="match status" value="1"/>
</dbReference>